<accession>A0A8S4RPE0</accession>
<evidence type="ECO:0000313" key="2">
    <source>
        <dbReference type="EMBL" id="CAH2237991.1"/>
    </source>
</evidence>
<feature type="coiled-coil region" evidence="1">
    <location>
        <begin position="9"/>
        <end position="36"/>
    </location>
</feature>
<keyword evidence="1" id="KW-0175">Coiled coil</keyword>
<evidence type="ECO:0000256" key="1">
    <source>
        <dbReference type="SAM" id="Coils"/>
    </source>
</evidence>
<organism evidence="2 3">
    <name type="scientific">Pararge aegeria aegeria</name>
    <dbReference type="NCBI Taxonomy" id="348720"/>
    <lineage>
        <taxon>Eukaryota</taxon>
        <taxon>Metazoa</taxon>
        <taxon>Ecdysozoa</taxon>
        <taxon>Arthropoda</taxon>
        <taxon>Hexapoda</taxon>
        <taxon>Insecta</taxon>
        <taxon>Pterygota</taxon>
        <taxon>Neoptera</taxon>
        <taxon>Endopterygota</taxon>
        <taxon>Lepidoptera</taxon>
        <taxon>Glossata</taxon>
        <taxon>Ditrysia</taxon>
        <taxon>Papilionoidea</taxon>
        <taxon>Nymphalidae</taxon>
        <taxon>Satyrinae</taxon>
        <taxon>Satyrini</taxon>
        <taxon>Parargina</taxon>
        <taxon>Pararge</taxon>
    </lineage>
</organism>
<keyword evidence="3" id="KW-1185">Reference proteome</keyword>
<reference evidence="2" key="1">
    <citation type="submission" date="2022-03" db="EMBL/GenBank/DDBJ databases">
        <authorList>
            <person name="Lindestad O."/>
        </authorList>
    </citation>
    <scope>NUCLEOTIDE SEQUENCE</scope>
</reference>
<name>A0A8S4RPE0_9NEOP</name>
<dbReference type="EMBL" id="CAKXAJ010025312">
    <property type="protein sequence ID" value="CAH2237991.1"/>
    <property type="molecule type" value="Genomic_DNA"/>
</dbReference>
<sequence length="137" mass="15772">MERALIEDISLIKSECDFMLQQMQDLKNQISQVTHQISIIQICSVSEKSKIESHLQNINAHKQGFDAMNARERKISELHNKELEHKQQAEEEIERQKLAKILEMNERKGIQAAAVESECEAIERECNVLTVGILTIM</sequence>
<evidence type="ECO:0000313" key="3">
    <source>
        <dbReference type="Proteomes" id="UP000838756"/>
    </source>
</evidence>
<dbReference type="Proteomes" id="UP000838756">
    <property type="component" value="Unassembled WGS sequence"/>
</dbReference>
<gene>
    <name evidence="2" type="primary">jg18105</name>
    <name evidence="2" type="ORF">PAEG_LOCUS15151</name>
</gene>
<feature type="coiled-coil region" evidence="1">
    <location>
        <begin position="76"/>
        <end position="106"/>
    </location>
</feature>
<protein>
    <submittedName>
        <fullName evidence="2">Jg18105 protein</fullName>
    </submittedName>
</protein>
<comment type="caution">
    <text evidence="2">The sequence shown here is derived from an EMBL/GenBank/DDBJ whole genome shotgun (WGS) entry which is preliminary data.</text>
</comment>
<dbReference type="AlphaFoldDB" id="A0A8S4RPE0"/>
<proteinExistence type="predicted"/>
<dbReference type="OrthoDB" id="7461933at2759"/>